<accession>A2DI13</accession>
<dbReference type="RefSeq" id="XP_001580988.1">
    <property type="nucleotide sequence ID" value="XM_001580938.1"/>
</dbReference>
<evidence type="ECO:0000256" key="2">
    <source>
        <dbReference type="ARBA" id="ARBA00007405"/>
    </source>
</evidence>
<dbReference type="SMR" id="A2DI13"/>
<dbReference type="FunCoup" id="A2DI13">
    <property type="interactions" value="651"/>
</dbReference>
<dbReference type="OMA" id="MMATMRC"/>
<dbReference type="InterPro" id="IPR008926">
    <property type="entry name" value="RNR_R1-su_N"/>
</dbReference>
<dbReference type="InterPro" id="IPR050862">
    <property type="entry name" value="RdRp_reductase_class-2"/>
</dbReference>
<keyword evidence="7" id="KW-1015">Disulfide bond</keyword>
<organism evidence="12 13">
    <name type="scientific">Trichomonas vaginalis (strain ATCC PRA-98 / G3)</name>
    <dbReference type="NCBI Taxonomy" id="412133"/>
    <lineage>
        <taxon>Eukaryota</taxon>
        <taxon>Metamonada</taxon>
        <taxon>Parabasalia</taxon>
        <taxon>Trichomonadida</taxon>
        <taxon>Trichomonadidae</taxon>
        <taxon>Trichomonas</taxon>
    </lineage>
</organism>
<keyword evidence="6" id="KW-0560">Oxidoreductase</keyword>
<evidence type="ECO:0000256" key="7">
    <source>
        <dbReference type="ARBA" id="ARBA00023157"/>
    </source>
</evidence>
<dbReference type="Pfam" id="PF02867">
    <property type="entry name" value="Ribonuc_red_lgC"/>
    <property type="match status" value="2"/>
</dbReference>
<keyword evidence="8" id="KW-0170">Cobalt</keyword>
<dbReference type="GO" id="GO:0031419">
    <property type="term" value="F:cobalamin binding"/>
    <property type="evidence" value="ECO:0007669"/>
    <property type="project" value="UniProtKB-KW"/>
</dbReference>
<dbReference type="InterPro" id="IPR013344">
    <property type="entry name" value="RNR_NrdJ/NrdZ"/>
</dbReference>
<evidence type="ECO:0000259" key="10">
    <source>
        <dbReference type="Pfam" id="PF00317"/>
    </source>
</evidence>
<dbReference type="GO" id="GO:0005524">
    <property type="term" value="F:ATP binding"/>
    <property type="evidence" value="ECO:0007669"/>
    <property type="project" value="InterPro"/>
</dbReference>
<dbReference type="SUPFAM" id="SSF48168">
    <property type="entry name" value="R1 subunit of ribonucleotide reductase, N-terminal domain"/>
    <property type="match status" value="1"/>
</dbReference>
<evidence type="ECO:0000313" key="12">
    <source>
        <dbReference type="EMBL" id="EAY20002.1"/>
    </source>
</evidence>
<keyword evidence="13" id="KW-1185">Reference proteome</keyword>
<comment type="similarity">
    <text evidence="2">Belongs to the ribonucleoside diphosphate reductase class-2 family.</text>
</comment>
<sequence length="614" mass="68642">MSNLLDEPIEFEGIKTRLPFTSNAIKVMKARYLVHNEEGKVYETPEQMFTRVAKALASVETDKEKWTKKFEKVMMNFEFIPAGRTLANAGAKTDLVSNCVVLHMEDSLDSIFQTLQDAALLQQAGSGIGFPFHKLRPAGYKCKRTLGSSSGPLSFLRIYAEAFRIIQQHGRHGANMAIMRVDHPDIIEFIHAKEQPGTYENFNFSVAFTDEFMERVIKNDPSPWMCKWNGEKMAPRYITRDAAGRVENIQPLTISAPELMNEIIHLAWTNGEPGCVFIDTVNKANPLPGLGPIECCNPCGEQFLHSGDACNLGAINLEKFVVDGKIDFKHLEEVTRTAIRMLDNVVSLTKFPVQRVTDMFTNNRRIGLGIMGLADLLFLMKLPYDSEEGRACAEEVMKCVQDSAIDESKRLGLEKGSFPNFEKSVWADKVPAMRNTSLTNVAPTGSTSMLLDVSSGVEPYFALAYRRGNCLAGPMKPFVNKHLQKALEDCGCFTDKIMDKILETGTLANVTEVPEQLRRVFVTSLDIKAEDHIAMQARVQKHCCNAISKTINFRREATEDDVRAGFIEGWKNGCKGLTVYRNGSRDAQVLETNVKNDKPVKTFVDTCKDGKCDT</sequence>
<dbReference type="InParanoid" id="A2DI13"/>
<evidence type="ECO:0000256" key="8">
    <source>
        <dbReference type="ARBA" id="ARBA00023285"/>
    </source>
</evidence>
<reference evidence="12" key="1">
    <citation type="submission" date="2006-10" db="EMBL/GenBank/DDBJ databases">
        <authorList>
            <person name="Amadeo P."/>
            <person name="Zhao Q."/>
            <person name="Wortman J."/>
            <person name="Fraser-Liggett C."/>
            <person name="Carlton J."/>
        </authorList>
    </citation>
    <scope>NUCLEOTIDE SEQUENCE</scope>
    <source>
        <strain evidence="12">G3</strain>
    </source>
</reference>
<dbReference type="Gene3D" id="3.20.70.20">
    <property type="match status" value="1"/>
</dbReference>
<feature type="domain" description="Ribonucleotide reductase large subunit C-terminal" evidence="11">
    <location>
        <begin position="433"/>
        <end position="580"/>
    </location>
</feature>
<evidence type="ECO:0000256" key="5">
    <source>
        <dbReference type="ARBA" id="ARBA00022741"/>
    </source>
</evidence>
<evidence type="ECO:0000256" key="3">
    <source>
        <dbReference type="ARBA" id="ARBA00012274"/>
    </source>
</evidence>
<dbReference type="AlphaFoldDB" id="A2DI13"/>
<dbReference type="Pfam" id="PF00317">
    <property type="entry name" value="Ribonuc_red_lgN"/>
    <property type="match status" value="1"/>
</dbReference>
<evidence type="ECO:0000256" key="1">
    <source>
        <dbReference type="ARBA" id="ARBA00001922"/>
    </source>
</evidence>
<dbReference type="PANTHER" id="PTHR43371:SF1">
    <property type="entry name" value="RIBONUCLEOSIDE-DIPHOSPHATE REDUCTASE"/>
    <property type="match status" value="1"/>
</dbReference>
<feature type="domain" description="Ribonucleotide reductase large subunit N-terminal" evidence="10">
    <location>
        <begin position="20"/>
        <end position="92"/>
    </location>
</feature>
<evidence type="ECO:0000259" key="11">
    <source>
        <dbReference type="Pfam" id="PF02867"/>
    </source>
</evidence>
<dbReference type="OrthoDB" id="3000483at2759"/>
<evidence type="ECO:0000256" key="6">
    <source>
        <dbReference type="ARBA" id="ARBA00023002"/>
    </source>
</evidence>
<dbReference type="CDD" id="cd02888">
    <property type="entry name" value="RNR_II_dimer"/>
    <property type="match status" value="1"/>
</dbReference>
<dbReference type="EC" id="1.17.4.1" evidence="3"/>
<dbReference type="VEuPathDB" id="TrichDB:TVAGG3_0272190"/>
<dbReference type="InterPro" id="IPR013509">
    <property type="entry name" value="RNR_lsu_N"/>
</dbReference>
<protein>
    <recommendedName>
        <fullName evidence="3">ribonucleoside-diphosphate reductase</fullName>
        <ecNumber evidence="3">1.17.4.1</ecNumber>
    </recommendedName>
</protein>
<keyword evidence="4" id="KW-0846">Cobalamin</keyword>
<evidence type="ECO:0000256" key="4">
    <source>
        <dbReference type="ARBA" id="ARBA00022628"/>
    </source>
</evidence>
<dbReference type="InterPro" id="IPR000788">
    <property type="entry name" value="RNR_lg_C"/>
</dbReference>
<proteinExistence type="inferred from homology"/>
<evidence type="ECO:0000313" key="13">
    <source>
        <dbReference type="Proteomes" id="UP000001542"/>
    </source>
</evidence>
<feature type="domain" description="Ribonucleotide reductase large subunit C-terminal" evidence="11">
    <location>
        <begin position="97"/>
        <end position="429"/>
    </location>
</feature>
<dbReference type="VEuPathDB" id="TrichDB:TVAG_402580"/>
<comment type="catalytic activity">
    <reaction evidence="9">
        <text>a 2'-deoxyribonucleoside 5'-diphosphate + [thioredoxin]-disulfide + H2O = a ribonucleoside 5'-diphosphate + [thioredoxin]-dithiol</text>
        <dbReference type="Rhea" id="RHEA:23252"/>
        <dbReference type="Rhea" id="RHEA-COMP:10698"/>
        <dbReference type="Rhea" id="RHEA-COMP:10700"/>
        <dbReference type="ChEBI" id="CHEBI:15377"/>
        <dbReference type="ChEBI" id="CHEBI:29950"/>
        <dbReference type="ChEBI" id="CHEBI:50058"/>
        <dbReference type="ChEBI" id="CHEBI:57930"/>
        <dbReference type="ChEBI" id="CHEBI:73316"/>
        <dbReference type="EC" id="1.17.4.1"/>
    </reaction>
</comment>
<dbReference type="GO" id="GO:0009263">
    <property type="term" value="P:deoxyribonucleotide biosynthetic process"/>
    <property type="evidence" value="ECO:0007669"/>
    <property type="project" value="InterPro"/>
</dbReference>
<dbReference type="GO" id="GO:0004748">
    <property type="term" value="F:ribonucleoside-diphosphate reductase activity, thioredoxin disulfide as acceptor"/>
    <property type="evidence" value="ECO:0000318"/>
    <property type="project" value="GO_Central"/>
</dbReference>
<keyword evidence="5" id="KW-0547">Nucleotide-binding</keyword>
<gene>
    <name evidence="12" type="ORF">TVAG_402580</name>
</gene>
<comment type="cofactor">
    <cofactor evidence="1">
        <name>adenosylcob(III)alamin</name>
        <dbReference type="ChEBI" id="CHEBI:18408"/>
    </cofactor>
</comment>
<dbReference type="KEGG" id="tva:5465533"/>
<dbReference type="UniPathway" id="UPA00326"/>
<dbReference type="STRING" id="5722.A2DI13"/>
<dbReference type="PRINTS" id="PR01183">
    <property type="entry name" value="RIBORDTASEM1"/>
</dbReference>
<reference evidence="12" key="2">
    <citation type="journal article" date="2007" name="Science">
        <title>Draft genome sequence of the sexually transmitted pathogen Trichomonas vaginalis.</title>
        <authorList>
            <person name="Carlton J.M."/>
            <person name="Hirt R.P."/>
            <person name="Silva J.C."/>
            <person name="Delcher A.L."/>
            <person name="Schatz M."/>
            <person name="Zhao Q."/>
            <person name="Wortman J.R."/>
            <person name="Bidwell S.L."/>
            <person name="Alsmark U.C.M."/>
            <person name="Besteiro S."/>
            <person name="Sicheritz-Ponten T."/>
            <person name="Noel C.J."/>
            <person name="Dacks J.B."/>
            <person name="Foster P.G."/>
            <person name="Simillion C."/>
            <person name="Van de Peer Y."/>
            <person name="Miranda-Saavedra D."/>
            <person name="Barton G.J."/>
            <person name="Westrop G.D."/>
            <person name="Mueller S."/>
            <person name="Dessi D."/>
            <person name="Fiori P.L."/>
            <person name="Ren Q."/>
            <person name="Paulsen I."/>
            <person name="Zhang H."/>
            <person name="Bastida-Corcuera F.D."/>
            <person name="Simoes-Barbosa A."/>
            <person name="Brown M.T."/>
            <person name="Hayes R.D."/>
            <person name="Mukherjee M."/>
            <person name="Okumura C.Y."/>
            <person name="Schneider R."/>
            <person name="Smith A.J."/>
            <person name="Vanacova S."/>
            <person name="Villalvazo M."/>
            <person name="Haas B.J."/>
            <person name="Pertea M."/>
            <person name="Feldblyum T.V."/>
            <person name="Utterback T.R."/>
            <person name="Shu C.L."/>
            <person name="Osoegawa K."/>
            <person name="de Jong P.J."/>
            <person name="Hrdy I."/>
            <person name="Horvathova L."/>
            <person name="Zubacova Z."/>
            <person name="Dolezal P."/>
            <person name="Malik S.B."/>
            <person name="Logsdon J.M. Jr."/>
            <person name="Henze K."/>
            <person name="Gupta A."/>
            <person name="Wang C.C."/>
            <person name="Dunne R.L."/>
            <person name="Upcroft J.A."/>
            <person name="Upcroft P."/>
            <person name="White O."/>
            <person name="Salzberg S.L."/>
            <person name="Tang P."/>
            <person name="Chiu C.-H."/>
            <person name="Lee Y.-S."/>
            <person name="Embley T.M."/>
            <person name="Coombs G.H."/>
            <person name="Mottram J.C."/>
            <person name="Tachezy J."/>
            <person name="Fraser-Liggett C.M."/>
            <person name="Johnson P.J."/>
        </authorList>
    </citation>
    <scope>NUCLEOTIDE SEQUENCE [LARGE SCALE GENOMIC DNA]</scope>
    <source>
        <strain evidence="12">G3</strain>
    </source>
</reference>
<name>A2DI13_TRIV3</name>
<evidence type="ECO:0000256" key="9">
    <source>
        <dbReference type="ARBA" id="ARBA00047754"/>
    </source>
</evidence>
<dbReference type="Proteomes" id="UP000001542">
    <property type="component" value="Unassembled WGS sequence"/>
</dbReference>
<dbReference type="PANTHER" id="PTHR43371">
    <property type="entry name" value="VITAMIN B12-DEPENDENT RIBONUCLEOTIDE REDUCTASE"/>
    <property type="match status" value="1"/>
</dbReference>
<dbReference type="SUPFAM" id="SSF51998">
    <property type="entry name" value="PFL-like glycyl radical enzymes"/>
    <property type="match status" value="1"/>
</dbReference>
<dbReference type="EMBL" id="DS113202">
    <property type="protein sequence ID" value="EAY20002.1"/>
    <property type="molecule type" value="Genomic_DNA"/>
</dbReference>
<dbReference type="eggNOG" id="KOG1112">
    <property type="taxonomic scope" value="Eukaryota"/>
</dbReference>
<dbReference type="NCBIfam" id="TIGR02504">
    <property type="entry name" value="NrdJ_Z"/>
    <property type="match status" value="1"/>
</dbReference>